<keyword evidence="6" id="KW-0159">Chromosome partition</keyword>
<evidence type="ECO:0000313" key="12">
    <source>
        <dbReference type="Proteomes" id="UP000005222"/>
    </source>
</evidence>
<dbReference type="InParanoid" id="G8YRD8"/>
<evidence type="ECO:0000256" key="2">
    <source>
        <dbReference type="ARBA" id="ARBA00010565"/>
    </source>
</evidence>
<evidence type="ECO:0000256" key="4">
    <source>
        <dbReference type="ARBA" id="ARBA00015139"/>
    </source>
</evidence>
<dbReference type="CDD" id="cd21694">
    <property type="entry name" value="GINS_B_Psf2"/>
    <property type="match status" value="1"/>
</dbReference>
<dbReference type="SUPFAM" id="SSF158573">
    <property type="entry name" value="GINS helical bundle-like"/>
    <property type="match status" value="1"/>
</dbReference>
<dbReference type="FunCoup" id="G8YRD8">
    <property type="interactions" value="1142"/>
</dbReference>
<name>G8YRD8_PICSO</name>
<keyword evidence="5 8" id="KW-0235">DNA replication</keyword>
<protein>
    <recommendedName>
        <fullName evidence="4 8">DNA replication complex GINS protein PSF2</fullName>
    </recommendedName>
</protein>
<dbReference type="GO" id="GO:0000727">
    <property type="term" value="P:double-strand break repair via break-induced replication"/>
    <property type="evidence" value="ECO:0007669"/>
    <property type="project" value="TreeGrafter"/>
</dbReference>
<accession>G8YRD8</accession>
<evidence type="ECO:0000313" key="11">
    <source>
        <dbReference type="EMBL" id="CCE78125.1"/>
    </source>
</evidence>
<dbReference type="CDD" id="cd11712">
    <property type="entry name" value="GINS_A_psf2"/>
    <property type="match status" value="1"/>
</dbReference>
<comment type="subunit">
    <text evidence="3">Component of the GINS complex which is a heterotetramer of SLD5, PSF1, PSF2 and PSF3.</text>
</comment>
<dbReference type="InterPro" id="IPR007257">
    <property type="entry name" value="GINS_Psf2"/>
</dbReference>
<dbReference type="EMBL" id="FO082057">
    <property type="protein sequence ID" value="CCE78125.1"/>
    <property type="molecule type" value="Genomic_DNA"/>
</dbReference>
<evidence type="ECO:0000256" key="1">
    <source>
        <dbReference type="ARBA" id="ARBA00004123"/>
    </source>
</evidence>
<dbReference type="Gene3D" id="3.40.5.50">
    <property type="match status" value="1"/>
</dbReference>
<dbReference type="Pfam" id="PF05916">
    <property type="entry name" value="Sld5"/>
    <property type="match status" value="1"/>
</dbReference>
<organism evidence="11 12">
    <name type="scientific">Pichia sorbitophila (strain ATCC MYA-4447 / BCRC 22081 / CBS 7064 / NBRC 10061 / NRRL Y-12695)</name>
    <name type="common">Hybrid yeast</name>
    <dbReference type="NCBI Taxonomy" id="559304"/>
    <lineage>
        <taxon>Eukaryota</taxon>
        <taxon>Fungi</taxon>
        <taxon>Dikarya</taxon>
        <taxon>Ascomycota</taxon>
        <taxon>Saccharomycotina</taxon>
        <taxon>Pichiomycetes</taxon>
        <taxon>Debaryomycetaceae</taxon>
        <taxon>Millerozyma</taxon>
    </lineage>
</organism>
<dbReference type="OMA" id="DSLNCMY"/>
<evidence type="ECO:0000256" key="6">
    <source>
        <dbReference type="ARBA" id="ARBA00022829"/>
    </source>
</evidence>
<evidence type="ECO:0000259" key="9">
    <source>
        <dbReference type="Pfam" id="PF05916"/>
    </source>
</evidence>
<dbReference type="PANTHER" id="PTHR12772:SF0">
    <property type="entry name" value="DNA REPLICATION COMPLEX GINS PROTEIN PSF2"/>
    <property type="match status" value="1"/>
</dbReference>
<dbReference type="InterPro" id="IPR021151">
    <property type="entry name" value="GINS_A"/>
</dbReference>
<keyword evidence="12" id="KW-1185">Reference proteome</keyword>
<evidence type="ECO:0000256" key="5">
    <source>
        <dbReference type="ARBA" id="ARBA00022705"/>
    </source>
</evidence>
<dbReference type="eggNOG" id="KOG4071">
    <property type="taxonomic scope" value="Eukaryota"/>
</dbReference>
<evidence type="ECO:0000256" key="7">
    <source>
        <dbReference type="ARBA" id="ARBA00023242"/>
    </source>
</evidence>
<dbReference type="GO" id="GO:0000811">
    <property type="term" value="C:GINS complex"/>
    <property type="evidence" value="ECO:0007669"/>
    <property type="project" value="TreeGrafter"/>
</dbReference>
<comment type="similarity">
    <text evidence="2 8">Belongs to the GINS2/PSF2 family.</text>
</comment>
<dbReference type="PANTHER" id="PTHR12772">
    <property type="entry name" value="DNA REPLICATION COMPLEX GINS PROTEIN PSF2"/>
    <property type="match status" value="1"/>
</dbReference>
<evidence type="ECO:0000256" key="8">
    <source>
        <dbReference type="PIRNR" id="PIRNR028998"/>
    </source>
</evidence>
<feature type="domain" description="DNA replication complex GINS protein PSF2 N-terminal" evidence="10">
    <location>
        <begin position="12"/>
        <end position="71"/>
    </location>
</feature>
<keyword evidence="7 8" id="KW-0539">Nucleus</keyword>
<sequence>MALPESLTYNLSPPEISFLSENEYITILPRYSMKKIELIGERIPTLRGMRRERVPLWVALILKSQDKCNIVPPSWLELDFLKMKYEEEMKLPHKFSALPWHWLEISKILLAKAPDDLADPSNKLKSIIQDLREIRLVKSRKGLKELNESNIQLDGLSFMEINELRPYILKVMDKLMNLHDSINRNNAEVETNENEYEVGEASEDE</sequence>
<dbReference type="InterPro" id="IPR036224">
    <property type="entry name" value="GINS_bundle-like_dom_sf"/>
</dbReference>
<dbReference type="PIRSF" id="PIRSF028998">
    <property type="entry name" value="GINS_Psf2_subgr"/>
    <property type="match status" value="1"/>
</dbReference>
<dbReference type="FunFam" id="1.20.58.1020:FF:000001">
    <property type="entry name" value="DNA replication complex GINS protein PSF2"/>
    <property type="match status" value="1"/>
</dbReference>
<dbReference type="SUPFAM" id="SSF160059">
    <property type="entry name" value="PriA/YqbF domain"/>
    <property type="match status" value="1"/>
</dbReference>
<dbReference type="HOGENOM" id="CLU_078274_1_1_1"/>
<proteinExistence type="inferred from homology"/>
<dbReference type="AlphaFoldDB" id="G8YRD8"/>
<dbReference type="GO" id="GO:0006260">
    <property type="term" value="P:DNA replication"/>
    <property type="evidence" value="ECO:0007669"/>
    <property type="project" value="UniProtKB-KW"/>
</dbReference>
<dbReference type="FunFam" id="3.40.5.50:FF:000001">
    <property type="entry name" value="DNA replication complex GINS protein PSF2"/>
    <property type="match status" value="1"/>
</dbReference>
<feature type="domain" description="GINS subunit" evidence="9">
    <location>
        <begin position="75"/>
        <end position="178"/>
    </location>
</feature>
<dbReference type="STRING" id="559304.G8YRD8"/>
<dbReference type="Gene3D" id="1.20.58.1020">
    <property type="match status" value="1"/>
</dbReference>
<dbReference type="Pfam" id="PF25005">
    <property type="entry name" value="PSF2_N"/>
    <property type="match status" value="1"/>
</dbReference>
<dbReference type="GO" id="GO:0007059">
    <property type="term" value="P:chromosome segregation"/>
    <property type="evidence" value="ECO:0007669"/>
    <property type="project" value="UniProtKB-KW"/>
</dbReference>
<dbReference type="Proteomes" id="UP000005222">
    <property type="component" value="Chromosome C"/>
</dbReference>
<dbReference type="InterPro" id="IPR056784">
    <property type="entry name" value="PSF2_N"/>
</dbReference>
<comment type="subcellular location">
    <subcellularLocation>
        <location evidence="1 8">Nucleus</location>
    </subcellularLocation>
</comment>
<evidence type="ECO:0000259" key="10">
    <source>
        <dbReference type="Pfam" id="PF25005"/>
    </source>
</evidence>
<gene>
    <name evidence="11" type="primary">Piso0_000740</name>
    <name evidence="11" type="ORF">GNLVRS01_PISO0C03016g</name>
</gene>
<evidence type="ECO:0000256" key="3">
    <source>
        <dbReference type="ARBA" id="ARBA00011352"/>
    </source>
</evidence>
<dbReference type="OrthoDB" id="1938138at2759"/>
<reference evidence="11 12" key="1">
    <citation type="journal article" date="2012" name="G3 (Bethesda)">
        <title>Pichia sorbitophila, an interspecies yeast hybrid reveals early steps of genome resolution following polyploidization.</title>
        <authorList>
            <person name="Leh Louis V."/>
            <person name="Despons L."/>
            <person name="Friedrich A."/>
            <person name="Martin T."/>
            <person name="Durrens P."/>
            <person name="Casaregola S."/>
            <person name="Neuveglise C."/>
            <person name="Fairhead C."/>
            <person name="Marck C."/>
            <person name="Cruz J.A."/>
            <person name="Straub M.L."/>
            <person name="Kugler V."/>
            <person name="Sacerdot C."/>
            <person name="Uzunov Z."/>
            <person name="Thierry A."/>
            <person name="Weiss S."/>
            <person name="Bleykasten C."/>
            <person name="De Montigny J."/>
            <person name="Jacques N."/>
            <person name="Jung P."/>
            <person name="Lemaire M."/>
            <person name="Mallet S."/>
            <person name="Morel G."/>
            <person name="Richard G.F."/>
            <person name="Sarkar A."/>
            <person name="Savel G."/>
            <person name="Schacherer J."/>
            <person name="Seret M.L."/>
            <person name="Talla E."/>
            <person name="Samson G."/>
            <person name="Jubin C."/>
            <person name="Poulain J."/>
            <person name="Vacherie B."/>
            <person name="Barbe V."/>
            <person name="Pelletier E."/>
            <person name="Sherman D.J."/>
            <person name="Westhof E."/>
            <person name="Weissenbach J."/>
            <person name="Baret P.V."/>
            <person name="Wincker P."/>
            <person name="Gaillardin C."/>
            <person name="Dujon B."/>
            <person name="Souciet J.L."/>
        </authorList>
    </citation>
    <scope>NUCLEOTIDE SEQUENCE [LARGE SCALE GENOMIC DNA]</scope>
    <source>
        <strain evidence="12">ATCC MYA-4447 / BCRC 22081 / CBS 7064 / NBRC 10061 / NRRL Y-12695</strain>
    </source>
</reference>